<dbReference type="EMBL" id="JAFNEN010000238">
    <property type="protein sequence ID" value="KAG8188476.1"/>
    <property type="molecule type" value="Genomic_DNA"/>
</dbReference>
<protein>
    <recommendedName>
        <fullName evidence="5">Hymenoptaecin</fullName>
    </recommendedName>
</protein>
<feature type="region of interest" description="Disordered" evidence="1">
    <location>
        <begin position="136"/>
        <end position="155"/>
    </location>
</feature>
<feature type="chain" id="PRO_5043552017" description="Hymenoptaecin" evidence="2">
    <location>
        <begin position="20"/>
        <end position="155"/>
    </location>
</feature>
<evidence type="ECO:0008006" key="5">
    <source>
        <dbReference type="Google" id="ProtNLM"/>
    </source>
</evidence>
<gene>
    <name evidence="3" type="ORF">JTE90_008041</name>
</gene>
<evidence type="ECO:0000313" key="4">
    <source>
        <dbReference type="Proteomes" id="UP000827092"/>
    </source>
</evidence>
<reference evidence="3 4" key="1">
    <citation type="journal article" date="2022" name="Nat. Ecol. Evol.">
        <title>A masculinizing supergene underlies an exaggerated male reproductive morph in a spider.</title>
        <authorList>
            <person name="Hendrickx F."/>
            <person name="De Corte Z."/>
            <person name="Sonet G."/>
            <person name="Van Belleghem S.M."/>
            <person name="Kostlbacher S."/>
            <person name="Vangestel C."/>
        </authorList>
    </citation>
    <scope>NUCLEOTIDE SEQUENCE [LARGE SCALE GENOMIC DNA]</scope>
    <source>
        <strain evidence="3">W744_W776</strain>
    </source>
</reference>
<evidence type="ECO:0000256" key="2">
    <source>
        <dbReference type="SAM" id="SignalP"/>
    </source>
</evidence>
<dbReference type="AlphaFoldDB" id="A0AAV6UYY1"/>
<keyword evidence="2" id="KW-0732">Signal</keyword>
<evidence type="ECO:0000313" key="3">
    <source>
        <dbReference type="EMBL" id="KAG8188476.1"/>
    </source>
</evidence>
<evidence type="ECO:0000256" key="1">
    <source>
        <dbReference type="SAM" id="MobiDB-lite"/>
    </source>
</evidence>
<feature type="compositionally biased region" description="Polar residues" evidence="1">
    <location>
        <begin position="145"/>
        <end position="155"/>
    </location>
</feature>
<dbReference type="Proteomes" id="UP000827092">
    <property type="component" value="Unassembled WGS sequence"/>
</dbReference>
<accession>A0AAV6UYY1</accession>
<feature type="signal peptide" evidence="2">
    <location>
        <begin position="1"/>
        <end position="19"/>
    </location>
</feature>
<sequence length="155" mass="17697">MKGYLLVAFTLTIQAVTHALSNAPLSNYRNYNPLQYQGSPRLAISGRRDTVETLQHEQGNIYRGQREGRFLTRNQGDNYRGIQYAVQPQGQWSAIRGQAPSGYSQGIRRYQDVDSYAYGGRQPTQIRYSAPLANTRGFSPRFDASGNQQNEYRYY</sequence>
<organism evidence="3 4">
    <name type="scientific">Oedothorax gibbosus</name>
    <dbReference type="NCBI Taxonomy" id="931172"/>
    <lineage>
        <taxon>Eukaryota</taxon>
        <taxon>Metazoa</taxon>
        <taxon>Ecdysozoa</taxon>
        <taxon>Arthropoda</taxon>
        <taxon>Chelicerata</taxon>
        <taxon>Arachnida</taxon>
        <taxon>Araneae</taxon>
        <taxon>Araneomorphae</taxon>
        <taxon>Entelegynae</taxon>
        <taxon>Araneoidea</taxon>
        <taxon>Linyphiidae</taxon>
        <taxon>Erigoninae</taxon>
        <taxon>Oedothorax</taxon>
    </lineage>
</organism>
<name>A0AAV6UYY1_9ARAC</name>
<proteinExistence type="predicted"/>
<keyword evidence="4" id="KW-1185">Reference proteome</keyword>
<comment type="caution">
    <text evidence="3">The sequence shown here is derived from an EMBL/GenBank/DDBJ whole genome shotgun (WGS) entry which is preliminary data.</text>
</comment>